<dbReference type="EMBL" id="CP012160">
    <property type="protein sequence ID" value="AKS47418.1"/>
    <property type="molecule type" value="Genomic_DNA"/>
</dbReference>
<accession>A0A0K0Y8X6</accession>
<dbReference type="OrthoDB" id="5198105at2"/>
<evidence type="ECO:0000313" key="1">
    <source>
        <dbReference type="EMBL" id="AKS47418.1"/>
    </source>
</evidence>
<sequence length="181" mass="19120">MMNGIQSKTFGTIAIGSGAIAASIYLVMINVTLAHVHAVSGHVPFDMRPIGYGPADAVTLLDALGVEGRHYYLTRQLALDTLYPATLALTLVATICWFAQRFSHSILARAAIAVSVGSALFDYIENLGIAVMLWVGPDVSATLINATSVATIVKSALTTLAVLLVIVVGLVWARQTKPVMP</sequence>
<name>A0A0K0Y8X6_9RHOB</name>
<proteinExistence type="predicted"/>
<protein>
    <submittedName>
        <fullName evidence="1">Uncharacterized protein</fullName>
    </submittedName>
</protein>
<gene>
    <name evidence="1" type="ORF">OSB_28950</name>
</gene>
<reference evidence="1 2" key="1">
    <citation type="journal article" date="2015" name="Genome Announc.">
        <title>Closed Genome Sequence of Octadecabacter temperatus SB1, the First Mesophilic Species of the Genus Octadecabacter.</title>
        <authorList>
            <person name="Voget S."/>
            <person name="Billerbeck S."/>
            <person name="Simon M."/>
            <person name="Daniel R."/>
        </authorList>
    </citation>
    <scope>NUCLEOTIDE SEQUENCE [LARGE SCALE GENOMIC DNA]</scope>
    <source>
        <strain evidence="1 2">SB1</strain>
    </source>
</reference>
<dbReference type="PATRIC" id="fig|1458307.3.peg.2928"/>
<organism evidence="1 2">
    <name type="scientific">Octadecabacter temperatus</name>
    <dbReference type="NCBI Taxonomy" id="1458307"/>
    <lineage>
        <taxon>Bacteria</taxon>
        <taxon>Pseudomonadati</taxon>
        <taxon>Pseudomonadota</taxon>
        <taxon>Alphaproteobacteria</taxon>
        <taxon>Rhodobacterales</taxon>
        <taxon>Roseobacteraceae</taxon>
        <taxon>Octadecabacter</taxon>
    </lineage>
</organism>
<dbReference type="RefSeq" id="WP_049835618.1">
    <property type="nucleotide sequence ID" value="NZ_CP012160.1"/>
</dbReference>
<dbReference type="Proteomes" id="UP000067444">
    <property type="component" value="Chromosome"/>
</dbReference>
<evidence type="ECO:0000313" key="2">
    <source>
        <dbReference type="Proteomes" id="UP000067444"/>
    </source>
</evidence>
<dbReference type="AlphaFoldDB" id="A0A0K0Y8X6"/>
<keyword evidence="2" id="KW-1185">Reference proteome</keyword>
<dbReference type="KEGG" id="otm:OSB_28950"/>